<keyword evidence="4" id="KW-1185">Reference proteome</keyword>
<protein>
    <submittedName>
        <fullName evidence="3">Pfs domain-containing protein</fullName>
    </submittedName>
</protein>
<dbReference type="Gene3D" id="3.40.50.1820">
    <property type="entry name" value="alpha/beta hydrolase"/>
    <property type="match status" value="1"/>
</dbReference>
<dbReference type="PANTHER" id="PTHR48182">
    <property type="entry name" value="PROTEIN SERAC1"/>
    <property type="match status" value="1"/>
</dbReference>
<evidence type="ECO:0000256" key="1">
    <source>
        <dbReference type="ARBA" id="ARBA00007920"/>
    </source>
</evidence>
<comment type="caution">
    <text evidence="3">The sequence shown here is derived from an EMBL/GenBank/DDBJ whole genome shotgun (WGS) entry which is preliminary data.</text>
</comment>
<dbReference type="InterPro" id="IPR007751">
    <property type="entry name" value="DUF676_lipase-like"/>
</dbReference>
<proteinExistence type="inferred from homology"/>
<dbReference type="Proteomes" id="UP000654918">
    <property type="component" value="Unassembled WGS sequence"/>
</dbReference>
<evidence type="ECO:0000259" key="2">
    <source>
        <dbReference type="Pfam" id="PF05057"/>
    </source>
</evidence>
<accession>A0A8H6J581</accession>
<dbReference type="SUPFAM" id="SSF53474">
    <property type="entry name" value="alpha/beta-Hydrolases"/>
    <property type="match status" value="1"/>
</dbReference>
<gene>
    <name evidence="3" type="ORF">CPLU01_15875</name>
</gene>
<reference evidence="3" key="1">
    <citation type="journal article" date="2020" name="Phytopathology">
        <title>Genome Sequence Resources of Colletotrichum truncatum, C. plurivorum, C. musicola, and C. sojae: Four Species Pathogenic to Soybean (Glycine max).</title>
        <authorList>
            <person name="Rogerio F."/>
            <person name="Boufleur T.R."/>
            <person name="Ciampi-Guillardi M."/>
            <person name="Sukno S.A."/>
            <person name="Thon M.R."/>
            <person name="Massola Junior N.S."/>
            <person name="Baroncelli R."/>
        </authorList>
    </citation>
    <scope>NUCLEOTIDE SEQUENCE</scope>
    <source>
        <strain evidence="3">LFN00145</strain>
    </source>
</reference>
<evidence type="ECO:0000313" key="4">
    <source>
        <dbReference type="Proteomes" id="UP000654918"/>
    </source>
</evidence>
<dbReference type="Pfam" id="PF05057">
    <property type="entry name" value="DUF676"/>
    <property type="match status" value="1"/>
</dbReference>
<evidence type="ECO:0000313" key="3">
    <source>
        <dbReference type="EMBL" id="KAF6806712.1"/>
    </source>
</evidence>
<dbReference type="InterPro" id="IPR052374">
    <property type="entry name" value="SERAC1"/>
</dbReference>
<dbReference type="EMBL" id="WIGO01000670">
    <property type="protein sequence ID" value="KAF6806712.1"/>
    <property type="molecule type" value="Genomic_DNA"/>
</dbReference>
<dbReference type="AlphaFoldDB" id="A0A8H6J581"/>
<organism evidence="3 4">
    <name type="scientific">Colletotrichum plurivorum</name>
    <dbReference type="NCBI Taxonomy" id="2175906"/>
    <lineage>
        <taxon>Eukaryota</taxon>
        <taxon>Fungi</taxon>
        <taxon>Dikarya</taxon>
        <taxon>Ascomycota</taxon>
        <taxon>Pezizomycotina</taxon>
        <taxon>Sordariomycetes</taxon>
        <taxon>Hypocreomycetidae</taxon>
        <taxon>Glomerellales</taxon>
        <taxon>Glomerellaceae</taxon>
        <taxon>Colletotrichum</taxon>
        <taxon>Colletotrichum orchidearum species complex</taxon>
    </lineage>
</organism>
<feature type="domain" description="DUF676" evidence="2">
    <location>
        <begin position="7"/>
        <end position="127"/>
    </location>
</feature>
<dbReference type="PANTHER" id="PTHR48182:SF3">
    <property type="entry name" value="DUF676 DOMAIN-CONTAINING PROTEIN"/>
    <property type="match status" value="1"/>
</dbReference>
<name>A0A8H6J581_9PEZI</name>
<sequence length="214" mass="24207">MRRLSSIIAVHGLGSNVNWSWTWKDGEKHINWLRDPDMLPARVRKSRIMTYSYQSKWHKDAPKTRLQLCGEELIHSIHSFGSGTSKRPIVFVGHSLGGNVIVHALLHASDGNEYKDLLEATVGIVFLGMPLWGTKWQPFVDSLAQLMGPAGSHCGITKELEFDGTEVRDKLHRFCRLCNRLSMPVSCFLELYETDYGQRFGLPGVMKGMVCEFS</sequence>
<comment type="similarity">
    <text evidence="1">Belongs to the putative lipase ROG1 family.</text>
</comment>
<dbReference type="InterPro" id="IPR029058">
    <property type="entry name" value="AB_hydrolase_fold"/>
</dbReference>